<proteinExistence type="predicted"/>
<dbReference type="Gene3D" id="3.20.20.450">
    <property type="entry name" value="EAL domain"/>
    <property type="match status" value="1"/>
</dbReference>
<dbReference type="Pfam" id="PF00990">
    <property type="entry name" value="GGDEF"/>
    <property type="match status" value="1"/>
</dbReference>
<evidence type="ECO:0000259" key="2">
    <source>
        <dbReference type="PROSITE" id="PS50113"/>
    </source>
</evidence>
<dbReference type="SUPFAM" id="SSF55785">
    <property type="entry name" value="PYP-like sensor domain (PAS domain)"/>
    <property type="match status" value="1"/>
</dbReference>
<dbReference type="SUPFAM" id="SSF55073">
    <property type="entry name" value="Nucleotide cyclase"/>
    <property type="match status" value="1"/>
</dbReference>
<dbReference type="NCBIfam" id="TIGR00254">
    <property type="entry name" value="GGDEF"/>
    <property type="match status" value="1"/>
</dbReference>
<feature type="domain" description="EAL" evidence="3">
    <location>
        <begin position="509"/>
        <end position="760"/>
    </location>
</feature>
<comment type="caution">
    <text evidence="5">The sequence shown here is derived from an EMBL/GenBank/DDBJ whole genome shotgun (WGS) entry which is preliminary data.</text>
</comment>
<evidence type="ECO:0000313" key="6">
    <source>
        <dbReference type="Proteomes" id="UP000438476"/>
    </source>
</evidence>
<dbReference type="PROSITE" id="PS50887">
    <property type="entry name" value="GGDEF"/>
    <property type="match status" value="1"/>
</dbReference>
<dbReference type="OrthoDB" id="9814202at2"/>
<evidence type="ECO:0000256" key="1">
    <source>
        <dbReference type="SAM" id="Phobius"/>
    </source>
</evidence>
<dbReference type="Gene3D" id="3.30.70.270">
    <property type="match status" value="1"/>
</dbReference>
<keyword evidence="1" id="KW-1133">Transmembrane helix</keyword>
<evidence type="ECO:0000259" key="4">
    <source>
        <dbReference type="PROSITE" id="PS50887"/>
    </source>
</evidence>
<dbReference type="CDD" id="cd01949">
    <property type="entry name" value="GGDEF"/>
    <property type="match status" value="1"/>
</dbReference>
<dbReference type="SMART" id="SM00267">
    <property type="entry name" value="GGDEF"/>
    <property type="match status" value="1"/>
</dbReference>
<dbReference type="Gene3D" id="3.30.450.20">
    <property type="entry name" value="PAS domain"/>
    <property type="match status" value="1"/>
</dbReference>
<gene>
    <name evidence="5" type="ORF">GRI91_10540</name>
</gene>
<dbReference type="SMART" id="SM00052">
    <property type="entry name" value="EAL"/>
    <property type="match status" value="1"/>
</dbReference>
<dbReference type="SUPFAM" id="SSF141868">
    <property type="entry name" value="EAL domain-like"/>
    <property type="match status" value="1"/>
</dbReference>
<dbReference type="InterPro" id="IPR043128">
    <property type="entry name" value="Rev_trsase/Diguanyl_cyclase"/>
</dbReference>
<dbReference type="InterPro" id="IPR000700">
    <property type="entry name" value="PAS-assoc_C"/>
</dbReference>
<feature type="domain" description="PAC" evidence="2">
    <location>
        <begin position="281"/>
        <end position="335"/>
    </location>
</feature>
<evidence type="ECO:0000259" key="3">
    <source>
        <dbReference type="PROSITE" id="PS50883"/>
    </source>
</evidence>
<keyword evidence="1" id="KW-0812">Transmembrane</keyword>
<dbReference type="Pfam" id="PF08448">
    <property type="entry name" value="PAS_4"/>
    <property type="match status" value="1"/>
</dbReference>
<dbReference type="PROSITE" id="PS50113">
    <property type="entry name" value="PAC"/>
    <property type="match status" value="1"/>
</dbReference>
<feature type="domain" description="GGDEF" evidence="4">
    <location>
        <begin position="367"/>
        <end position="500"/>
    </location>
</feature>
<accession>A0A6I4T4H6</accession>
<feature type="transmembrane region" description="Helical" evidence="1">
    <location>
        <begin position="164"/>
        <end position="182"/>
    </location>
</feature>
<dbReference type="InterPro" id="IPR000160">
    <property type="entry name" value="GGDEF_dom"/>
</dbReference>
<dbReference type="Pfam" id="PF00563">
    <property type="entry name" value="EAL"/>
    <property type="match status" value="1"/>
</dbReference>
<dbReference type="PROSITE" id="PS50883">
    <property type="entry name" value="EAL"/>
    <property type="match status" value="1"/>
</dbReference>
<dbReference type="InterPro" id="IPR035965">
    <property type="entry name" value="PAS-like_dom_sf"/>
</dbReference>
<dbReference type="InterPro" id="IPR001633">
    <property type="entry name" value="EAL_dom"/>
</dbReference>
<dbReference type="PANTHER" id="PTHR44757:SF2">
    <property type="entry name" value="BIOFILM ARCHITECTURE MAINTENANCE PROTEIN MBAA"/>
    <property type="match status" value="1"/>
</dbReference>
<sequence length="765" mass="84097">MVGLTQPEEGDWSAVRGLQYARLRDLTVMRVVMHAIAAIITIGIYLTKVPTALLTAWMAGLLIALWVGAKVDRSLAGCEKHGLTAYEFYRHAASVFLISVLWAIPLLLFAPHGSQADHLALWTLIAMLMAGSAAAMASAPIITIIFGVLTGCTAAFTFAVSGDWIIALVVLNFVAISIYGAVNAGKTYLAARLAEEGVAQKSEVVSLLLREYEDNEADWLWELDTSRRIRAASRHFAFATGRAASELEGELFTKLLAGDSWESGEFAPSLHQLSEKFKLKEHFSNLVVKADLPKGRRWWKLSGAPMIDDDGRFTGYRGVGSDVTVQRESDEKIAYMARYDTLTGLPNRLQLTECLGEALHYSEQWRSRCAFLMVDLDRFKSINDSLGHQIGDQLLAQVSDRLRDLMAGNDSCGRLGGDEFAVVMRDMRDRAQVEAFANRLILSLSEPYTVNQHKLFVGASVGSAIGPGDGATVETLMRNADLALYRAKATGGAAHRTYVPSLHADAEERRQLEVSLRHALERKEFRLNFQPVVHAMRENVVSFEALLRWHSADHGVVSPAKFIPLAEETRLIVPIGNWVLYEACREAVNWPSQMRVAVNVSGEQLLVPDFSRNVADALIATGLPPERLEIEVTESIFLRDPAMARQSLQEILALGCSIALDDFGTGYSSLGYIRNLSFSTIKIDRSFVQGAAQNNPESLAIIRAVVAMAQSLGMNTTAEGVENADEAAMVRELGCSKIQGYHFGRPMEAEDAARLLSRLKHSTVI</sequence>
<feature type="transmembrane region" description="Helical" evidence="1">
    <location>
        <begin position="92"/>
        <end position="113"/>
    </location>
</feature>
<dbReference type="InterPro" id="IPR035919">
    <property type="entry name" value="EAL_sf"/>
</dbReference>
<dbReference type="EMBL" id="WTYT01000004">
    <property type="protein sequence ID" value="MXO66194.1"/>
    <property type="molecule type" value="Genomic_DNA"/>
</dbReference>
<organism evidence="5 6">
    <name type="scientific">Altericroceibacterium endophyticum</name>
    <dbReference type="NCBI Taxonomy" id="1808508"/>
    <lineage>
        <taxon>Bacteria</taxon>
        <taxon>Pseudomonadati</taxon>
        <taxon>Pseudomonadota</taxon>
        <taxon>Alphaproteobacteria</taxon>
        <taxon>Sphingomonadales</taxon>
        <taxon>Erythrobacteraceae</taxon>
        <taxon>Altericroceibacterium</taxon>
    </lineage>
</organism>
<feature type="transmembrane region" description="Helical" evidence="1">
    <location>
        <begin position="52"/>
        <end position="71"/>
    </location>
</feature>
<dbReference type="CDD" id="cd01948">
    <property type="entry name" value="EAL"/>
    <property type="match status" value="1"/>
</dbReference>
<name>A0A6I4T4H6_9SPHN</name>
<reference evidence="5 6" key="1">
    <citation type="submission" date="2019-12" db="EMBL/GenBank/DDBJ databases">
        <title>Genomic-based taxomic classification of the family Erythrobacteraceae.</title>
        <authorList>
            <person name="Xu L."/>
        </authorList>
    </citation>
    <scope>NUCLEOTIDE SEQUENCE [LARGE SCALE GENOMIC DNA]</scope>
    <source>
        <strain evidence="5 6">LMG 29518</strain>
    </source>
</reference>
<protein>
    <submittedName>
        <fullName evidence="5">EAL domain-containing protein</fullName>
    </submittedName>
</protein>
<dbReference type="AlphaFoldDB" id="A0A6I4T4H6"/>
<feature type="transmembrane region" description="Helical" evidence="1">
    <location>
        <begin position="26"/>
        <end position="46"/>
    </location>
</feature>
<dbReference type="PANTHER" id="PTHR44757">
    <property type="entry name" value="DIGUANYLATE CYCLASE DGCP"/>
    <property type="match status" value="1"/>
</dbReference>
<keyword evidence="1" id="KW-0472">Membrane</keyword>
<dbReference type="InterPro" id="IPR013656">
    <property type="entry name" value="PAS_4"/>
</dbReference>
<feature type="transmembrane region" description="Helical" evidence="1">
    <location>
        <begin position="119"/>
        <end position="152"/>
    </location>
</feature>
<evidence type="ECO:0000313" key="5">
    <source>
        <dbReference type="EMBL" id="MXO66194.1"/>
    </source>
</evidence>
<dbReference type="InterPro" id="IPR052155">
    <property type="entry name" value="Biofilm_reg_signaling"/>
</dbReference>
<keyword evidence="6" id="KW-1185">Reference proteome</keyword>
<dbReference type="InterPro" id="IPR029787">
    <property type="entry name" value="Nucleotide_cyclase"/>
</dbReference>
<dbReference type="Proteomes" id="UP000438476">
    <property type="component" value="Unassembled WGS sequence"/>
</dbReference>